<sequence length="61" mass="6852">MKVAHICAFVAAISCFAMGADAVYCTDIYDPLECEEATDPKCVWNINYNVCHEPNARHWAE</sequence>
<gene>
    <name evidence="2" type="ORF">BJ554DRAFT_3147</name>
</gene>
<name>A0A8H7ZPP1_9FUNG</name>
<accession>A0A8H7ZPP1</accession>
<organism evidence="2 3">
    <name type="scientific">Olpidium bornovanus</name>
    <dbReference type="NCBI Taxonomy" id="278681"/>
    <lineage>
        <taxon>Eukaryota</taxon>
        <taxon>Fungi</taxon>
        <taxon>Fungi incertae sedis</taxon>
        <taxon>Olpidiomycota</taxon>
        <taxon>Olpidiomycotina</taxon>
        <taxon>Olpidiomycetes</taxon>
        <taxon>Olpidiales</taxon>
        <taxon>Olpidiaceae</taxon>
        <taxon>Olpidium</taxon>
    </lineage>
</organism>
<protein>
    <submittedName>
        <fullName evidence="2">Uncharacterized protein</fullName>
    </submittedName>
</protein>
<reference evidence="2 3" key="1">
    <citation type="journal article" name="Sci. Rep.">
        <title>Genome-scale phylogenetic analyses confirm Olpidium as the closest living zoosporic fungus to the non-flagellated, terrestrial fungi.</title>
        <authorList>
            <person name="Chang Y."/>
            <person name="Rochon D."/>
            <person name="Sekimoto S."/>
            <person name="Wang Y."/>
            <person name="Chovatia M."/>
            <person name="Sandor L."/>
            <person name="Salamov A."/>
            <person name="Grigoriev I.V."/>
            <person name="Stajich J.E."/>
            <person name="Spatafora J.W."/>
        </authorList>
    </citation>
    <scope>NUCLEOTIDE SEQUENCE [LARGE SCALE GENOMIC DNA]</scope>
    <source>
        <strain evidence="2">S191</strain>
    </source>
</reference>
<proteinExistence type="predicted"/>
<keyword evidence="3" id="KW-1185">Reference proteome</keyword>
<evidence type="ECO:0000256" key="1">
    <source>
        <dbReference type="SAM" id="SignalP"/>
    </source>
</evidence>
<evidence type="ECO:0000313" key="2">
    <source>
        <dbReference type="EMBL" id="KAG5456964.1"/>
    </source>
</evidence>
<dbReference type="EMBL" id="JAEFCI010010871">
    <property type="protein sequence ID" value="KAG5456964.1"/>
    <property type="molecule type" value="Genomic_DNA"/>
</dbReference>
<feature type="signal peptide" evidence="1">
    <location>
        <begin position="1"/>
        <end position="22"/>
    </location>
</feature>
<dbReference type="AlphaFoldDB" id="A0A8H7ZPP1"/>
<keyword evidence="1" id="KW-0732">Signal</keyword>
<evidence type="ECO:0000313" key="3">
    <source>
        <dbReference type="Proteomes" id="UP000673691"/>
    </source>
</evidence>
<comment type="caution">
    <text evidence="2">The sequence shown here is derived from an EMBL/GenBank/DDBJ whole genome shotgun (WGS) entry which is preliminary data.</text>
</comment>
<feature type="chain" id="PRO_5034705684" evidence="1">
    <location>
        <begin position="23"/>
        <end position="61"/>
    </location>
</feature>
<dbReference type="PROSITE" id="PS51257">
    <property type="entry name" value="PROKAR_LIPOPROTEIN"/>
    <property type="match status" value="1"/>
</dbReference>
<dbReference type="Proteomes" id="UP000673691">
    <property type="component" value="Unassembled WGS sequence"/>
</dbReference>